<evidence type="ECO:0000259" key="10">
    <source>
        <dbReference type="PROSITE" id="PS51671"/>
    </source>
</evidence>
<sequence length="507" mass="55728">MVEARRPSPERLRELVRMCDALIVRSGVRLDAGILEQAERLRVIARAGIGVDNIDLEAATRRGILVMNTPGASTIAVAEHTFALLLALIRKIPPAWLSLREGRWERERWVGAQLAGKTLGLVGLGRIGVEVARRARAFEMHVIAFDPYIPEERAAALQIELVPDLEELLARADVISLHVPLTRETHHLIDRQAFEKMKPGVYLVNTARGAVVDEEALLEALNSGRVAGAALDTFSEEPPRSPVLQALIAHERVVAVPHLGGSTREAQRLISRQIVQQVLDALRGRDYRNVVNLPFPEGADYRALAPFMRLAEVIGRLQMQLIRGRIHRAEIDVRGEELRAALRPLGVAFLKGLLTPILGDEVTFVNAPLLARERGIQIAEAAQPILGAYAQAIACRVFSTRETRLIAGALFAGEPRIVQVDDFPMEALPRGAVLFMRSQDVPGVIGRVGTLLGQHGINIAEWRLGRDRPGGTALSFINLDTPAPPEVLEALRAMPEIEDVRQAFLPE</sequence>
<dbReference type="Pfam" id="PF01842">
    <property type="entry name" value="ACT"/>
    <property type="match status" value="1"/>
</dbReference>
<evidence type="ECO:0000256" key="2">
    <source>
        <dbReference type="ARBA" id="ARBA00005216"/>
    </source>
</evidence>
<dbReference type="PROSITE" id="PS00671">
    <property type="entry name" value="D_2_HYDROXYACID_DH_3"/>
    <property type="match status" value="1"/>
</dbReference>
<evidence type="ECO:0000256" key="9">
    <source>
        <dbReference type="RuleBase" id="RU363003"/>
    </source>
</evidence>
<dbReference type="InterPro" id="IPR045626">
    <property type="entry name" value="PGDH_ASB_dom"/>
</dbReference>
<dbReference type="FunFam" id="3.40.50.720:FF:000021">
    <property type="entry name" value="D-3-phosphoglycerate dehydrogenase"/>
    <property type="match status" value="1"/>
</dbReference>
<evidence type="ECO:0000256" key="4">
    <source>
        <dbReference type="ARBA" id="ARBA00021582"/>
    </source>
</evidence>
<name>A0A2H5YA68_9CHLR</name>
<dbReference type="InterPro" id="IPR045865">
    <property type="entry name" value="ACT-like_dom_sf"/>
</dbReference>
<dbReference type="SUPFAM" id="SSF52283">
    <property type="entry name" value="Formate/glycerate dehydrogenase catalytic domain-like"/>
    <property type="match status" value="1"/>
</dbReference>
<comment type="similarity">
    <text evidence="3 9">Belongs to the D-isomer specific 2-hydroxyacid dehydrogenase family.</text>
</comment>
<evidence type="ECO:0000256" key="7">
    <source>
        <dbReference type="ARBA" id="ARBA00048126"/>
    </source>
</evidence>
<dbReference type="Pfam" id="PF00389">
    <property type="entry name" value="2-Hacid_dh"/>
    <property type="match status" value="1"/>
</dbReference>
<evidence type="ECO:0000256" key="6">
    <source>
        <dbReference type="ARBA" id="ARBA00023027"/>
    </source>
</evidence>
<comment type="caution">
    <text evidence="11">The sequence shown here is derived from an EMBL/GenBank/DDBJ whole genome shotgun (WGS) entry which is preliminary data.</text>
</comment>
<reference evidence="12" key="1">
    <citation type="submission" date="2017-09" db="EMBL/GenBank/DDBJ databases">
        <title>Metaegenomics of thermophilic ammonia-oxidizing enrichment culture.</title>
        <authorList>
            <person name="Kato S."/>
            <person name="Suzuki K."/>
        </authorList>
    </citation>
    <scope>NUCLEOTIDE SEQUENCE [LARGE SCALE GENOMIC DNA]</scope>
</reference>
<dbReference type="AlphaFoldDB" id="A0A2H5YA68"/>
<organism evidence="11 12">
    <name type="scientific">Candidatus Thermoflexus japonica</name>
    <dbReference type="NCBI Taxonomy" id="2035417"/>
    <lineage>
        <taxon>Bacteria</taxon>
        <taxon>Bacillati</taxon>
        <taxon>Chloroflexota</taxon>
        <taxon>Thermoflexia</taxon>
        <taxon>Thermoflexales</taxon>
        <taxon>Thermoflexaceae</taxon>
        <taxon>Thermoflexus</taxon>
    </lineage>
</organism>
<dbReference type="EMBL" id="BEHY01000164">
    <property type="protein sequence ID" value="GBD10336.1"/>
    <property type="molecule type" value="Genomic_DNA"/>
</dbReference>
<evidence type="ECO:0000256" key="5">
    <source>
        <dbReference type="ARBA" id="ARBA00023002"/>
    </source>
</evidence>
<dbReference type="PANTHER" id="PTHR42938">
    <property type="entry name" value="FORMATE DEHYDROGENASE 1"/>
    <property type="match status" value="1"/>
</dbReference>
<evidence type="ECO:0000256" key="1">
    <source>
        <dbReference type="ARBA" id="ARBA00003800"/>
    </source>
</evidence>
<dbReference type="EC" id="1.1.1.95" evidence="9"/>
<dbReference type="SUPFAM" id="SSF143548">
    <property type="entry name" value="Serine metabolism enzymes domain"/>
    <property type="match status" value="1"/>
</dbReference>
<dbReference type="PROSITE" id="PS00670">
    <property type="entry name" value="D_2_HYDROXYACID_DH_2"/>
    <property type="match status" value="1"/>
</dbReference>
<comment type="catalytic activity">
    <reaction evidence="7">
        <text>(R)-2-hydroxyglutarate + NAD(+) = 2-oxoglutarate + NADH + H(+)</text>
        <dbReference type="Rhea" id="RHEA:49612"/>
        <dbReference type="ChEBI" id="CHEBI:15378"/>
        <dbReference type="ChEBI" id="CHEBI:15801"/>
        <dbReference type="ChEBI" id="CHEBI:16810"/>
        <dbReference type="ChEBI" id="CHEBI:57540"/>
        <dbReference type="ChEBI" id="CHEBI:57945"/>
        <dbReference type="EC" id="1.1.1.399"/>
    </reaction>
</comment>
<keyword evidence="6 9" id="KW-0520">NAD</keyword>
<dbReference type="Gene3D" id="3.40.50.720">
    <property type="entry name" value="NAD(P)-binding Rossmann-like Domain"/>
    <property type="match status" value="2"/>
</dbReference>
<dbReference type="CDD" id="cd04902">
    <property type="entry name" value="ACT_3PGDH-xct"/>
    <property type="match status" value="1"/>
</dbReference>
<evidence type="ECO:0000313" key="11">
    <source>
        <dbReference type="EMBL" id="GBD10336.1"/>
    </source>
</evidence>
<dbReference type="SUPFAM" id="SSF55021">
    <property type="entry name" value="ACT-like"/>
    <property type="match status" value="1"/>
</dbReference>
<comment type="function">
    <text evidence="1">Catalyzes the reversible oxidation of 3-phospho-D-glycerate to 3-phosphonooxypyruvate, the first step of the phosphorylated L-serine biosynthesis pathway. Also catalyzes the reversible oxidation of 2-hydroxyglutarate to 2-oxoglutarate.</text>
</comment>
<comment type="pathway">
    <text evidence="2 9">Amino-acid biosynthesis; L-serine biosynthesis; L-serine from 3-phospho-D-glycerate: step 1/3.</text>
</comment>
<keyword evidence="9" id="KW-0028">Amino-acid biosynthesis</keyword>
<dbReference type="PROSITE" id="PS51671">
    <property type="entry name" value="ACT"/>
    <property type="match status" value="1"/>
</dbReference>
<dbReference type="InterPro" id="IPR036291">
    <property type="entry name" value="NAD(P)-bd_dom_sf"/>
</dbReference>
<dbReference type="InterPro" id="IPR006140">
    <property type="entry name" value="D-isomer_DH_NAD-bd"/>
</dbReference>
<dbReference type="Proteomes" id="UP000236642">
    <property type="component" value="Unassembled WGS sequence"/>
</dbReference>
<dbReference type="GO" id="GO:0006564">
    <property type="term" value="P:L-serine biosynthetic process"/>
    <property type="evidence" value="ECO:0007669"/>
    <property type="project" value="UniProtKB-UniRule"/>
</dbReference>
<evidence type="ECO:0000256" key="3">
    <source>
        <dbReference type="ARBA" id="ARBA00005854"/>
    </source>
</evidence>
<dbReference type="InterPro" id="IPR006139">
    <property type="entry name" value="D-isomer_2_OHA_DH_cat_dom"/>
</dbReference>
<dbReference type="Gene3D" id="3.30.70.260">
    <property type="match status" value="1"/>
</dbReference>
<dbReference type="CDD" id="cd12173">
    <property type="entry name" value="PGDH_4"/>
    <property type="match status" value="1"/>
</dbReference>
<feature type="domain" description="ACT" evidence="10">
    <location>
        <begin position="433"/>
        <end position="507"/>
    </location>
</feature>
<evidence type="ECO:0000256" key="8">
    <source>
        <dbReference type="ARBA" id="ARBA00048731"/>
    </source>
</evidence>
<dbReference type="GO" id="GO:0004617">
    <property type="term" value="F:phosphoglycerate dehydrogenase activity"/>
    <property type="evidence" value="ECO:0007669"/>
    <property type="project" value="UniProtKB-UniRule"/>
</dbReference>
<dbReference type="SUPFAM" id="SSF51735">
    <property type="entry name" value="NAD(P)-binding Rossmann-fold domains"/>
    <property type="match status" value="1"/>
</dbReference>
<dbReference type="GO" id="GO:0051287">
    <property type="term" value="F:NAD binding"/>
    <property type="evidence" value="ECO:0007669"/>
    <property type="project" value="UniProtKB-UniRule"/>
</dbReference>
<gene>
    <name evidence="11" type="primary">serA</name>
    <name evidence="11" type="ORF">HRbin22_02604</name>
</gene>
<comment type="catalytic activity">
    <reaction evidence="8 9">
        <text>(2R)-3-phosphoglycerate + NAD(+) = 3-phosphooxypyruvate + NADH + H(+)</text>
        <dbReference type="Rhea" id="RHEA:12641"/>
        <dbReference type="ChEBI" id="CHEBI:15378"/>
        <dbReference type="ChEBI" id="CHEBI:18110"/>
        <dbReference type="ChEBI" id="CHEBI:57540"/>
        <dbReference type="ChEBI" id="CHEBI:57945"/>
        <dbReference type="ChEBI" id="CHEBI:58272"/>
        <dbReference type="EC" id="1.1.1.95"/>
    </reaction>
</comment>
<dbReference type="Pfam" id="PF19304">
    <property type="entry name" value="PGDH_inter"/>
    <property type="match status" value="1"/>
</dbReference>
<dbReference type="NCBIfam" id="TIGR01327">
    <property type="entry name" value="PGDH"/>
    <property type="match status" value="1"/>
</dbReference>
<dbReference type="Pfam" id="PF02826">
    <property type="entry name" value="2-Hacid_dh_C"/>
    <property type="match status" value="1"/>
</dbReference>
<accession>A0A2H5YA68</accession>
<keyword evidence="5 9" id="KW-0560">Oxidoreductase</keyword>
<keyword evidence="9" id="KW-0718">Serine biosynthesis</keyword>
<dbReference type="InterPro" id="IPR029753">
    <property type="entry name" value="D-isomer_DH_CS"/>
</dbReference>
<dbReference type="InterPro" id="IPR006236">
    <property type="entry name" value="PGDH"/>
</dbReference>
<proteinExistence type="inferred from homology"/>
<protein>
    <recommendedName>
        <fullName evidence="4 9">D-3-phosphoglycerate dehydrogenase</fullName>
        <ecNumber evidence="9">1.1.1.95</ecNumber>
    </recommendedName>
</protein>
<dbReference type="Gene3D" id="3.30.1330.90">
    <property type="entry name" value="D-3-phosphoglycerate dehydrogenase, domain 3"/>
    <property type="match status" value="1"/>
</dbReference>
<dbReference type="FunFam" id="3.30.1330.90:FF:000003">
    <property type="entry name" value="D-3-phosphoglycerate dehydrogenase"/>
    <property type="match status" value="1"/>
</dbReference>
<dbReference type="PANTHER" id="PTHR42938:SF9">
    <property type="entry name" value="FORMATE DEHYDROGENASE 1"/>
    <property type="match status" value="1"/>
</dbReference>
<dbReference type="InterPro" id="IPR002912">
    <property type="entry name" value="ACT_dom"/>
</dbReference>
<evidence type="ECO:0000313" key="12">
    <source>
        <dbReference type="Proteomes" id="UP000236642"/>
    </source>
</evidence>
<dbReference type="UniPathway" id="UPA00135">
    <property type="reaction ID" value="UER00196"/>
</dbReference>
<dbReference type="InterPro" id="IPR029009">
    <property type="entry name" value="ASB_dom_sf"/>
</dbReference>